<dbReference type="Proteomes" id="UP001524502">
    <property type="component" value="Unassembled WGS sequence"/>
</dbReference>
<evidence type="ECO:0000313" key="2">
    <source>
        <dbReference type="Proteomes" id="UP001524502"/>
    </source>
</evidence>
<evidence type="ECO:0000313" key="1">
    <source>
        <dbReference type="EMBL" id="MCQ4637386.1"/>
    </source>
</evidence>
<organism evidence="1 2">
    <name type="scientific">Anaerovorax odorimutans</name>
    <dbReference type="NCBI Taxonomy" id="109327"/>
    <lineage>
        <taxon>Bacteria</taxon>
        <taxon>Bacillati</taxon>
        <taxon>Bacillota</taxon>
        <taxon>Clostridia</taxon>
        <taxon>Peptostreptococcales</taxon>
        <taxon>Anaerovoracaceae</taxon>
        <taxon>Anaerovorax</taxon>
    </lineage>
</organism>
<name>A0ABT1RQB4_9FIRM</name>
<dbReference type="EMBL" id="JANFXK010000012">
    <property type="protein sequence ID" value="MCQ4637386.1"/>
    <property type="molecule type" value="Genomic_DNA"/>
</dbReference>
<sequence length="330" mass="36703">MRNELKTAIDQFAEYSQIYKAVTKWDSHLMDKLCALQCVCSGKEADAENYKECRTYIKAHSGFLSAIKGEMLPAVAWQMAAEEDPEAFFMNMQECYRSLREEGFPACDHLVVAALYLARTAEDFQAAAAKMKRLYQAMKKIHPFITGQDDYVAAAMLAAGKISVPEFQQRISRIEELLRNWISGGNRLQSISHTILLFNADDIALCERAINLHQEFRSRGYNFKSHDMTELLALLSISKQPAAVLADEIIEAADYLKTKKGFGSLSLDKCQRAMMASGLYITKELAGEDEGRISQTAIQSMVVDYLMALQTMCMCCIVSASAAAAASSAD</sequence>
<accession>A0ABT1RQB4</accession>
<dbReference type="InterPro" id="IPR025062">
    <property type="entry name" value="DUF4003"/>
</dbReference>
<protein>
    <submittedName>
        <fullName evidence="1">DUF4003 domain-containing protein</fullName>
    </submittedName>
</protein>
<comment type="caution">
    <text evidence="1">The sequence shown here is derived from an EMBL/GenBank/DDBJ whole genome shotgun (WGS) entry which is preliminary data.</text>
</comment>
<dbReference type="RefSeq" id="WP_256132574.1">
    <property type="nucleotide sequence ID" value="NZ_JANFXK010000012.1"/>
</dbReference>
<keyword evidence="2" id="KW-1185">Reference proteome</keyword>
<gene>
    <name evidence="1" type="ORF">NE619_11685</name>
</gene>
<reference evidence="1 2" key="1">
    <citation type="submission" date="2022-06" db="EMBL/GenBank/DDBJ databases">
        <title>Isolation of gut microbiota from human fecal samples.</title>
        <authorList>
            <person name="Pamer E.G."/>
            <person name="Barat B."/>
            <person name="Waligurski E."/>
            <person name="Medina S."/>
            <person name="Paddock L."/>
            <person name="Mostad J."/>
        </authorList>
    </citation>
    <scope>NUCLEOTIDE SEQUENCE [LARGE SCALE GENOMIC DNA]</scope>
    <source>
        <strain evidence="1 2">SL.3.17</strain>
    </source>
</reference>
<dbReference type="Pfam" id="PF13170">
    <property type="entry name" value="DUF4003"/>
    <property type="match status" value="1"/>
</dbReference>
<proteinExistence type="predicted"/>